<organism evidence="2 3">
    <name type="scientific">Triparma retinervis</name>
    <dbReference type="NCBI Taxonomy" id="2557542"/>
    <lineage>
        <taxon>Eukaryota</taxon>
        <taxon>Sar</taxon>
        <taxon>Stramenopiles</taxon>
        <taxon>Ochrophyta</taxon>
        <taxon>Bolidophyceae</taxon>
        <taxon>Parmales</taxon>
        <taxon>Triparmaceae</taxon>
        <taxon>Triparma</taxon>
    </lineage>
</organism>
<gene>
    <name evidence="2" type="ORF">TrRE_jg2686</name>
</gene>
<dbReference type="GO" id="GO:0007088">
    <property type="term" value="P:regulation of mitotic nuclear division"/>
    <property type="evidence" value="ECO:0007669"/>
    <property type="project" value="TreeGrafter"/>
</dbReference>
<dbReference type="InterPro" id="IPR000253">
    <property type="entry name" value="FHA_dom"/>
</dbReference>
<proteinExistence type="predicted"/>
<keyword evidence="3" id="KW-1185">Reference proteome</keyword>
<feature type="domain" description="FHA" evidence="1">
    <location>
        <begin position="29"/>
        <end position="80"/>
    </location>
</feature>
<evidence type="ECO:0000313" key="2">
    <source>
        <dbReference type="EMBL" id="GMH47177.1"/>
    </source>
</evidence>
<dbReference type="InterPro" id="IPR008984">
    <property type="entry name" value="SMAD_FHA_dom_sf"/>
</dbReference>
<dbReference type="GO" id="GO:0005634">
    <property type="term" value="C:nucleus"/>
    <property type="evidence" value="ECO:0007669"/>
    <property type="project" value="TreeGrafter"/>
</dbReference>
<dbReference type="Gene3D" id="2.60.200.20">
    <property type="match status" value="1"/>
</dbReference>
<dbReference type="PROSITE" id="PS50006">
    <property type="entry name" value="FHA_DOMAIN"/>
    <property type="match status" value="1"/>
</dbReference>
<dbReference type="PANTHER" id="PTHR21603:SF18">
    <property type="entry name" value="ANTIGEN KI-67-LIKE PROTEIN"/>
    <property type="match status" value="1"/>
</dbReference>
<dbReference type="GO" id="GO:0051983">
    <property type="term" value="P:regulation of chromosome segregation"/>
    <property type="evidence" value="ECO:0007669"/>
    <property type="project" value="TreeGrafter"/>
</dbReference>
<dbReference type="SMART" id="SM00240">
    <property type="entry name" value="FHA"/>
    <property type="match status" value="1"/>
</dbReference>
<evidence type="ECO:0000313" key="3">
    <source>
        <dbReference type="Proteomes" id="UP001165082"/>
    </source>
</evidence>
<sequence length="222" mass="23685">MDLVGRITVIKRSGKDGARLDWDVEKEGLLVGRHEDCDIRVQLPTVSRRHATLAVDKKSKIVTIVDHSSVNTTTVNNIGIKGKTVIKHGDKITFGDRSFRFEYDGGKTPTLEGFEVAGDENSAALINKSLDGDATQDLSKFVRVTVPKMKPKLPTVKETAPVEAPVAAPVVAPVVAPVEAPVEAPIEPPVEAPVEAPVQAPVEAPVQAAFEAPVQAPVEPLV</sequence>
<dbReference type="AlphaFoldDB" id="A0A9W7DM09"/>
<dbReference type="Proteomes" id="UP001165082">
    <property type="component" value="Unassembled WGS sequence"/>
</dbReference>
<protein>
    <recommendedName>
        <fullName evidence="1">FHA domain-containing protein</fullName>
    </recommendedName>
</protein>
<evidence type="ECO:0000259" key="1">
    <source>
        <dbReference type="PROSITE" id="PS50006"/>
    </source>
</evidence>
<dbReference type="OrthoDB" id="6288785at2759"/>
<dbReference type="CDD" id="cd22673">
    <property type="entry name" value="FHA_Ki67"/>
    <property type="match status" value="1"/>
</dbReference>
<comment type="caution">
    <text evidence="2">The sequence shown here is derived from an EMBL/GenBank/DDBJ whole genome shotgun (WGS) entry which is preliminary data.</text>
</comment>
<dbReference type="GO" id="GO:0005694">
    <property type="term" value="C:chromosome"/>
    <property type="evidence" value="ECO:0007669"/>
    <property type="project" value="TreeGrafter"/>
</dbReference>
<dbReference type="Pfam" id="PF00498">
    <property type="entry name" value="FHA"/>
    <property type="match status" value="1"/>
</dbReference>
<dbReference type="SUPFAM" id="SSF49879">
    <property type="entry name" value="SMAD/FHA domain"/>
    <property type="match status" value="1"/>
</dbReference>
<accession>A0A9W7DM09</accession>
<dbReference type="PANTHER" id="PTHR21603">
    <property type="entry name" value="ANTIGEN KI-67-LIKE PROTEIN"/>
    <property type="match status" value="1"/>
</dbReference>
<name>A0A9W7DM09_9STRA</name>
<dbReference type="EMBL" id="BRXZ01001831">
    <property type="protein sequence ID" value="GMH47177.1"/>
    <property type="molecule type" value="Genomic_DNA"/>
</dbReference>
<feature type="non-terminal residue" evidence="2">
    <location>
        <position position="1"/>
    </location>
</feature>
<reference evidence="2" key="1">
    <citation type="submission" date="2022-07" db="EMBL/GenBank/DDBJ databases">
        <title>Genome analysis of Parmales, a sister group of diatoms, reveals the evolutionary specialization of diatoms from phago-mixotrophs to photoautotrophs.</title>
        <authorList>
            <person name="Ban H."/>
            <person name="Sato S."/>
            <person name="Yoshikawa S."/>
            <person name="Kazumasa Y."/>
            <person name="Nakamura Y."/>
            <person name="Ichinomiya M."/>
            <person name="Saitoh K."/>
            <person name="Sato N."/>
            <person name="Blanc-Mathieu R."/>
            <person name="Endo H."/>
            <person name="Kuwata A."/>
            <person name="Ogata H."/>
        </authorList>
    </citation>
    <scope>NUCLEOTIDE SEQUENCE</scope>
</reference>